<name>A0AAD5Y3Y6_9FUNG</name>
<dbReference type="PANTHER" id="PTHR10963:SF24">
    <property type="entry name" value="GLYCOSIDASE C21B10.07-RELATED"/>
    <property type="match status" value="1"/>
</dbReference>
<dbReference type="InterPro" id="IPR000757">
    <property type="entry name" value="Beta-glucanase-like"/>
</dbReference>
<evidence type="ECO:0000313" key="3">
    <source>
        <dbReference type="EMBL" id="KAJ3258468.1"/>
    </source>
</evidence>
<dbReference type="SUPFAM" id="SSF49899">
    <property type="entry name" value="Concanavalin A-like lectins/glucanases"/>
    <property type="match status" value="1"/>
</dbReference>
<proteinExistence type="predicted"/>
<dbReference type="GO" id="GO:0004553">
    <property type="term" value="F:hydrolase activity, hydrolyzing O-glycosyl compounds"/>
    <property type="evidence" value="ECO:0007669"/>
    <property type="project" value="InterPro"/>
</dbReference>
<evidence type="ECO:0000256" key="1">
    <source>
        <dbReference type="SAM" id="SignalP"/>
    </source>
</evidence>
<organism evidence="3 4">
    <name type="scientific">Boothiomyces macroporosus</name>
    <dbReference type="NCBI Taxonomy" id="261099"/>
    <lineage>
        <taxon>Eukaryota</taxon>
        <taxon>Fungi</taxon>
        <taxon>Fungi incertae sedis</taxon>
        <taxon>Chytridiomycota</taxon>
        <taxon>Chytridiomycota incertae sedis</taxon>
        <taxon>Chytridiomycetes</taxon>
        <taxon>Rhizophydiales</taxon>
        <taxon>Terramycetaceae</taxon>
        <taxon>Boothiomyces</taxon>
    </lineage>
</organism>
<dbReference type="Proteomes" id="UP001210925">
    <property type="component" value="Unassembled WGS sequence"/>
</dbReference>
<dbReference type="PANTHER" id="PTHR10963">
    <property type="entry name" value="GLYCOSYL HYDROLASE-RELATED"/>
    <property type="match status" value="1"/>
</dbReference>
<dbReference type="AlphaFoldDB" id="A0AAD5Y3Y6"/>
<feature type="domain" description="GH16" evidence="2">
    <location>
        <begin position="36"/>
        <end position="268"/>
    </location>
</feature>
<reference evidence="3" key="1">
    <citation type="submission" date="2020-05" db="EMBL/GenBank/DDBJ databases">
        <title>Phylogenomic resolution of chytrid fungi.</title>
        <authorList>
            <person name="Stajich J.E."/>
            <person name="Amses K."/>
            <person name="Simmons R."/>
            <person name="Seto K."/>
            <person name="Myers J."/>
            <person name="Bonds A."/>
            <person name="Quandt C.A."/>
            <person name="Barry K."/>
            <person name="Liu P."/>
            <person name="Grigoriev I."/>
            <person name="Longcore J.E."/>
            <person name="James T.Y."/>
        </authorList>
    </citation>
    <scope>NUCLEOTIDE SEQUENCE</scope>
    <source>
        <strain evidence="3">PLAUS21</strain>
    </source>
</reference>
<evidence type="ECO:0000259" key="2">
    <source>
        <dbReference type="PROSITE" id="PS51762"/>
    </source>
</evidence>
<gene>
    <name evidence="3" type="ORF">HK103_003590</name>
</gene>
<feature type="chain" id="PRO_5041900246" description="GH16 domain-containing protein" evidence="1">
    <location>
        <begin position="17"/>
        <end position="304"/>
    </location>
</feature>
<dbReference type="Pfam" id="PF26113">
    <property type="entry name" value="GH16_XgeA"/>
    <property type="match status" value="1"/>
</dbReference>
<feature type="signal peptide" evidence="1">
    <location>
        <begin position="1"/>
        <end position="16"/>
    </location>
</feature>
<dbReference type="PROSITE" id="PS51762">
    <property type="entry name" value="GH16_2"/>
    <property type="match status" value="1"/>
</dbReference>
<sequence>MLNMNVIFLLCTHVLGYTYTLQRQYSALQIANGDGFSFFSAPDPSNGQVNYVDGPTAKSLGLITYDPINAQVKIAAKHDAISGIPNSVRINSIQTFLGGLFIFDVAHLPAGCGSWPAIWMTAPPWPFKGEIDIIEGVHGTGTNVFSLHTTSGCFMNGNTCDITNNAGCQTIVQQANTFGTGFNNLGGGVVVLEWVPTSTGYIKYWQFTRNNIPNDIQIGQPTPSLWGPPIVSYKFSPTCSAGYFRDLYFIINLTFCGDYAGTTFSIYCPNLGTCNDYIKNSATSLTEAYFLINNIQVYSGNWVF</sequence>
<dbReference type="InterPro" id="IPR013320">
    <property type="entry name" value="ConA-like_dom_sf"/>
</dbReference>
<evidence type="ECO:0000313" key="4">
    <source>
        <dbReference type="Proteomes" id="UP001210925"/>
    </source>
</evidence>
<keyword evidence="1" id="KW-0732">Signal</keyword>
<keyword evidence="4" id="KW-1185">Reference proteome</keyword>
<dbReference type="EMBL" id="JADGKB010000027">
    <property type="protein sequence ID" value="KAJ3258468.1"/>
    <property type="molecule type" value="Genomic_DNA"/>
</dbReference>
<comment type="caution">
    <text evidence="3">The sequence shown here is derived from an EMBL/GenBank/DDBJ whole genome shotgun (WGS) entry which is preliminary data.</text>
</comment>
<protein>
    <recommendedName>
        <fullName evidence="2">GH16 domain-containing protein</fullName>
    </recommendedName>
</protein>
<accession>A0AAD5Y3Y6</accession>
<dbReference type="InterPro" id="IPR050546">
    <property type="entry name" value="Glycosyl_Hydrlase_16"/>
</dbReference>
<dbReference type="Gene3D" id="2.60.120.200">
    <property type="match status" value="1"/>
</dbReference>
<dbReference type="GO" id="GO:0009251">
    <property type="term" value="P:glucan catabolic process"/>
    <property type="evidence" value="ECO:0007669"/>
    <property type="project" value="TreeGrafter"/>
</dbReference>